<dbReference type="Proteomes" id="UP000503313">
    <property type="component" value="Chromosome"/>
</dbReference>
<keyword evidence="3" id="KW-0969">Cilium</keyword>
<dbReference type="InterPro" id="IPR038610">
    <property type="entry name" value="FliK-like_C_sf"/>
</dbReference>
<dbReference type="KEGG" id="adz:ADFLV_2486"/>
<dbReference type="EMBL" id="CP053835">
    <property type="protein sequence ID" value="QKF78469.1"/>
    <property type="molecule type" value="Genomic_DNA"/>
</dbReference>
<reference evidence="3 4" key="1">
    <citation type="submission" date="2020-05" db="EMBL/GenBank/DDBJ databases">
        <title>Complete genome sequencing of Campylobacter and Arcobacter type strains.</title>
        <authorList>
            <person name="Miller W.G."/>
            <person name="Yee E."/>
        </authorList>
    </citation>
    <scope>NUCLEOTIDE SEQUENCE [LARGE SCALE GENOMIC DNA]</scope>
    <source>
        <strain evidence="3 4">LMG 25694</strain>
    </source>
</reference>
<dbReference type="AlphaFoldDB" id="A0AAE7E823"/>
<name>A0AAE7E823_9BACT</name>
<evidence type="ECO:0000256" key="1">
    <source>
        <dbReference type="SAM" id="MobiDB-lite"/>
    </source>
</evidence>
<feature type="compositionally biased region" description="Low complexity" evidence="1">
    <location>
        <begin position="661"/>
        <end position="680"/>
    </location>
</feature>
<dbReference type="Pfam" id="PF02120">
    <property type="entry name" value="Flg_hook"/>
    <property type="match status" value="1"/>
</dbReference>
<feature type="region of interest" description="Disordered" evidence="1">
    <location>
        <begin position="660"/>
        <end position="712"/>
    </location>
</feature>
<gene>
    <name evidence="3" type="primary">fliKII</name>
    <name evidence="3" type="ORF">ADFLV_2486</name>
</gene>
<evidence type="ECO:0000259" key="2">
    <source>
        <dbReference type="Pfam" id="PF02120"/>
    </source>
</evidence>
<sequence>MANIIDILPQAKTTSTEISTKSDKESIKEKPSLFDSLLQNNVESEKKSEEKVEPKVVDKKEKELNKNEKLNVKKVADNADNNEEKAEAKNTTSLIDRLIFEAKNEVKENVETKNISSLPTKEITSQNTQTKISLDELIQENKPINESTKKESVIVSDNLDDKKDITLTTESKDKNIKEVVVDTSIKEELLNSDKKDTSLTTESKDKNIKEVVVDTSIKEELLNSEKKDTSLTTESKDKNIKEVVVDTSIKEELLSNQNNKTDIKKEKSIEDELISDNKNNAKTINNAIDEQVIDKKESKKESKVLKTNNENLIIEKSTIEIKTSDKSIIESTDVKVTKEDINNNLTINLEENNTESATENLLANIADKNPENLSSTNLSEEVDIKTLIEAEKTPQKKKTLMDLLIEKNMQNAGLKVLNEGDNLVKNELVSKDFISNMYLSEQKNLLNNQFLFNKNEALSLLKDGASLKDIEKSANILELGLDNIDIEQNVELENLGIVKRQDFDLSNKKNILDSLLNEKNIRSDDIKNLITKSVEASSALLDNSLNVSDDTVVNVNSPIAYNIHSKIIGAKQQMATMMSDIARQMYENYKPPVTVFRINLNPLELGSIAIMMKNDKNNALTISMNVSNNTTLDALVDNQNVLRNSLNKTFDENTKFNLDFSSSNQNNNQSSNNQNNQNSQYQERRFEKQMDTQSVLQLTEENKDREEKLDYM</sequence>
<dbReference type="Gene3D" id="3.30.750.140">
    <property type="match status" value="1"/>
</dbReference>
<keyword evidence="4" id="KW-1185">Reference proteome</keyword>
<proteinExistence type="predicted"/>
<keyword evidence="3" id="KW-0282">Flagellum</keyword>
<dbReference type="InterPro" id="IPR021136">
    <property type="entry name" value="Flagellar_hook_control-like_C"/>
</dbReference>
<feature type="compositionally biased region" description="Basic and acidic residues" evidence="1">
    <location>
        <begin position="20"/>
        <end position="32"/>
    </location>
</feature>
<evidence type="ECO:0000313" key="4">
    <source>
        <dbReference type="Proteomes" id="UP000503313"/>
    </source>
</evidence>
<feature type="domain" description="Flagellar hook-length control protein-like C-terminal" evidence="2">
    <location>
        <begin position="583"/>
        <end position="664"/>
    </location>
</feature>
<accession>A0AAE7E823</accession>
<keyword evidence="3" id="KW-0966">Cell projection</keyword>
<feature type="compositionally biased region" description="Basic and acidic residues" evidence="1">
    <location>
        <begin position="43"/>
        <end position="64"/>
    </location>
</feature>
<protein>
    <submittedName>
        <fullName evidence="3">Flagellar hook-length control protein FliK</fullName>
    </submittedName>
</protein>
<feature type="compositionally biased region" description="Basic and acidic residues" evidence="1">
    <location>
        <begin position="700"/>
        <end position="712"/>
    </location>
</feature>
<organism evidence="3 4">
    <name type="scientific">Arcobacter defluvii</name>
    <dbReference type="NCBI Taxonomy" id="873191"/>
    <lineage>
        <taxon>Bacteria</taxon>
        <taxon>Pseudomonadati</taxon>
        <taxon>Campylobacterota</taxon>
        <taxon>Epsilonproteobacteria</taxon>
        <taxon>Campylobacterales</taxon>
        <taxon>Arcobacteraceae</taxon>
        <taxon>Arcobacter</taxon>
    </lineage>
</organism>
<dbReference type="RefSeq" id="WP_129011670.1">
    <property type="nucleotide sequence ID" value="NZ_CP053835.1"/>
</dbReference>
<evidence type="ECO:0000313" key="3">
    <source>
        <dbReference type="EMBL" id="QKF78469.1"/>
    </source>
</evidence>
<feature type="region of interest" description="Disordered" evidence="1">
    <location>
        <begin position="13"/>
        <end position="64"/>
    </location>
</feature>